<protein>
    <recommendedName>
        <fullName evidence="7">MBD domain-containing protein</fullName>
    </recommendedName>
</protein>
<dbReference type="InterPro" id="IPR016177">
    <property type="entry name" value="DNA-bd_dom_sf"/>
</dbReference>
<dbReference type="Proteomes" id="UP000479710">
    <property type="component" value="Unassembled WGS sequence"/>
</dbReference>
<keyword evidence="4" id="KW-0804">Transcription</keyword>
<dbReference type="PANTHER" id="PTHR34067:SF20">
    <property type="entry name" value="OS08G0206700 PROTEIN"/>
    <property type="match status" value="1"/>
</dbReference>
<keyword evidence="3" id="KW-0238">DNA-binding</keyword>
<accession>A0A6G1C3U3</accession>
<evidence type="ECO:0000256" key="1">
    <source>
        <dbReference type="ARBA" id="ARBA00004123"/>
    </source>
</evidence>
<dbReference type="PANTHER" id="PTHR34067">
    <property type="entry name" value="OS04G0193200 PROTEIN"/>
    <property type="match status" value="1"/>
</dbReference>
<reference evidence="8 9" key="1">
    <citation type="submission" date="2019-11" db="EMBL/GenBank/DDBJ databases">
        <title>Whole genome sequence of Oryza granulata.</title>
        <authorList>
            <person name="Li W."/>
        </authorList>
    </citation>
    <scope>NUCLEOTIDE SEQUENCE [LARGE SCALE GENOMIC DNA]</scope>
    <source>
        <strain evidence="9">cv. Menghai</strain>
        <tissue evidence="8">Leaf</tissue>
    </source>
</reference>
<dbReference type="PROSITE" id="PS50982">
    <property type="entry name" value="MBD"/>
    <property type="match status" value="1"/>
</dbReference>
<dbReference type="Gene3D" id="3.30.890.10">
    <property type="entry name" value="Methyl-cpg-binding Protein 2, Chain A"/>
    <property type="match status" value="1"/>
</dbReference>
<feature type="compositionally biased region" description="Polar residues" evidence="6">
    <location>
        <begin position="145"/>
        <end position="160"/>
    </location>
</feature>
<evidence type="ECO:0000256" key="6">
    <source>
        <dbReference type="SAM" id="MobiDB-lite"/>
    </source>
</evidence>
<feature type="compositionally biased region" description="Basic and acidic residues" evidence="6">
    <location>
        <begin position="102"/>
        <end position="119"/>
    </location>
</feature>
<comment type="subcellular location">
    <subcellularLocation>
        <location evidence="1">Nucleus</location>
    </subcellularLocation>
</comment>
<keyword evidence="2" id="KW-0805">Transcription regulation</keyword>
<dbReference type="InterPro" id="IPR001739">
    <property type="entry name" value="Methyl_CpG_DNA-bd"/>
</dbReference>
<gene>
    <name evidence="8" type="ORF">E2562_039272</name>
</gene>
<feature type="region of interest" description="Disordered" evidence="6">
    <location>
        <begin position="102"/>
        <end position="128"/>
    </location>
</feature>
<feature type="domain" description="MBD" evidence="7">
    <location>
        <begin position="25"/>
        <end position="104"/>
    </location>
</feature>
<evidence type="ECO:0000313" key="8">
    <source>
        <dbReference type="EMBL" id="KAF0894494.1"/>
    </source>
</evidence>
<evidence type="ECO:0000256" key="2">
    <source>
        <dbReference type="ARBA" id="ARBA00023015"/>
    </source>
</evidence>
<dbReference type="OrthoDB" id="10072024at2759"/>
<keyword evidence="9" id="KW-1185">Reference proteome</keyword>
<dbReference type="EMBL" id="SPHZ02000011">
    <property type="protein sequence ID" value="KAF0894494.1"/>
    <property type="molecule type" value="Genomic_DNA"/>
</dbReference>
<dbReference type="GO" id="GO:0005634">
    <property type="term" value="C:nucleus"/>
    <property type="evidence" value="ECO:0007669"/>
    <property type="project" value="UniProtKB-SubCell"/>
</dbReference>
<name>A0A6G1C3U3_9ORYZ</name>
<dbReference type="Pfam" id="PF01429">
    <property type="entry name" value="MBD"/>
    <property type="match status" value="1"/>
</dbReference>
<dbReference type="SUPFAM" id="SSF54171">
    <property type="entry name" value="DNA-binding domain"/>
    <property type="match status" value="1"/>
</dbReference>
<dbReference type="GO" id="GO:0003677">
    <property type="term" value="F:DNA binding"/>
    <property type="evidence" value="ECO:0007669"/>
    <property type="project" value="UniProtKB-KW"/>
</dbReference>
<evidence type="ECO:0000259" key="7">
    <source>
        <dbReference type="PROSITE" id="PS50982"/>
    </source>
</evidence>
<evidence type="ECO:0000256" key="4">
    <source>
        <dbReference type="ARBA" id="ARBA00023163"/>
    </source>
</evidence>
<dbReference type="AlphaFoldDB" id="A0A6G1C3U3"/>
<dbReference type="InterPro" id="IPR038945">
    <property type="entry name" value="MBD13-like"/>
</dbReference>
<organism evidence="8 9">
    <name type="scientific">Oryza meyeriana var. granulata</name>
    <dbReference type="NCBI Taxonomy" id="110450"/>
    <lineage>
        <taxon>Eukaryota</taxon>
        <taxon>Viridiplantae</taxon>
        <taxon>Streptophyta</taxon>
        <taxon>Embryophyta</taxon>
        <taxon>Tracheophyta</taxon>
        <taxon>Spermatophyta</taxon>
        <taxon>Magnoliopsida</taxon>
        <taxon>Liliopsida</taxon>
        <taxon>Poales</taxon>
        <taxon>Poaceae</taxon>
        <taxon>BOP clade</taxon>
        <taxon>Oryzoideae</taxon>
        <taxon>Oryzeae</taxon>
        <taxon>Oryzinae</taxon>
        <taxon>Oryza</taxon>
        <taxon>Oryza meyeriana</taxon>
    </lineage>
</organism>
<evidence type="ECO:0000313" key="9">
    <source>
        <dbReference type="Proteomes" id="UP000479710"/>
    </source>
</evidence>
<proteinExistence type="predicted"/>
<comment type="caution">
    <text evidence="8">The sequence shown here is derived from an EMBL/GenBank/DDBJ whole genome shotgun (WGS) entry which is preliminary data.</text>
</comment>
<evidence type="ECO:0000256" key="3">
    <source>
        <dbReference type="ARBA" id="ARBA00023125"/>
    </source>
</evidence>
<evidence type="ECO:0000256" key="5">
    <source>
        <dbReference type="ARBA" id="ARBA00023242"/>
    </source>
</evidence>
<feature type="region of interest" description="Disordered" evidence="6">
    <location>
        <begin position="144"/>
        <end position="192"/>
    </location>
</feature>
<keyword evidence="5" id="KW-0539">Nucleus</keyword>
<sequence>MDSNEDSHRMTRSGIVRAKPAVTVNGKIEPAGEGLPHGWLKEYRPRKNQSGSRIKGDTFYIDPTNMYEFRSLKEVHRYLETGDVSNCVMIPNKRKIEDLHTARNESHHTRRPSDHRQLDAGKGSTQCDVPITGGDIPVLDFIPSQDLNKGSTPNCSSSAYDGSRNHAQVDHVSLPMPRPSDKFYSSGWFPPQ</sequence>